<name>A0ABM5RH50_9GAMM</name>
<proteinExistence type="predicted"/>
<protein>
    <submittedName>
        <fullName evidence="2">Uncharacterized protein</fullName>
    </submittedName>
</protein>
<organism evidence="2 3">
    <name type="scientific">Pantoea rwandensis</name>
    <dbReference type="NCBI Taxonomy" id="1076550"/>
    <lineage>
        <taxon>Bacteria</taxon>
        <taxon>Pseudomonadati</taxon>
        <taxon>Pseudomonadota</taxon>
        <taxon>Gammaproteobacteria</taxon>
        <taxon>Enterobacterales</taxon>
        <taxon>Erwiniaceae</taxon>
        <taxon>Pantoea</taxon>
    </lineage>
</organism>
<reference evidence="2 3" key="1">
    <citation type="submission" date="2014-09" db="EMBL/GenBank/DDBJ databases">
        <authorList>
            <person name="Chan K.-G."/>
        </authorList>
    </citation>
    <scope>NUCLEOTIDE SEQUENCE [LARGE SCALE GENOMIC DNA]</scope>
    <source>
        <strain evidence="2 3">ND04</strain>
    </source>
</reference>
<keyword evidence="1" id="KW-1133">Transmembrane helix</keyword>
<gene>
    <name evidence="2" type="ORF">LH22_07060</name>
</gene>
<evidence type="ECO:0000313" key="3">
    <source>
        <dbReference type="Proteomes" id="UP000029495"/>
    </source>
</evidence>
<keyword evidence="1" id="KW-0812">Transmembrane</keyword>
<accession>A0ABM5RH50</accession>
<keyword evidence="1" id="KW-0472">Membrane</keyword>
<dbReference type="Proteomes" id="UP000029495">
    <property type="component" value="Chromosome"/>
</dbReference>
<feature type="transmembrane region" description="Helical" evidence="1">
    <location>
        <begin position="217"/>
        <end position="239"/>
    </location>
</feature>
<evidence type="ECO:0000256" key="1">
    <source>
        <dbReference type="SAM" id="Phobius"/>
    </source>
</evidence>
<dbReference type="EMBL" id="CP009454">
    <property type="protein sequence ID" value="AIR85239.1"/>
    <property type="molecule type" value="Genomic_DNA"/>
</dbReference>
<sequence length="246" mass="27743">MSFRTMLPKIGFIVAILSGLATFGGFVRDLNKPSPNLNVEIDENAFNIPTQYFEKTVKFYNSINYDKIHDLIDEIVITGTPLEKDRLTQKVIGLMSSQFSPPFEKSIFEYKKQYFIDITNTGGVVAKDVYVDYPEKVLLSTKDDNDNYSNEDSLVSSLKIPSIRQGGKYLIWVWTKNDKFDVNDIKIGTTDQVANISLGQTYYGKTGQIISAIQDNIVLFFGLLALLVVLFVYSLSIVLSQLIDSK</sequence>
<evidence type="ECO:0000313" key="2">
    <source>
        <dbReference type="EMBL" id="AIR85239.1"/>
    </source>
</evidence>
<dbReference type="RefSeq" id="WP_038645178.1">
    <property type="nucleotide sequence ID" value="NZ_CP009454.1"/>
</dbReference>
<keyword evidence="3" id="KW-1185">Reference proteome</keyword>